<evidence type="ECO:0000313" key="1">
    <source>
        <dbReference type="EMBL" id="KJF16263.1"/>
    </source>
</evidence>
<dbReference type="STRING" id="1280514.AXFE_29030"/>
<organism evidence="1 2">
    <name type="scientific">Acidithrix ferrooxidans</name>
    <dbReference type="NCBI Taxonomy" id="1280514"/>
    <lineage>
        <taxon>Bacteria</taxon>
        <taxon>Bacillati</taxon>
        <taxon>Actinomycetota</taxon>
        <taxon>Acidimicrobiia</taxon>
        <taxon>Acidimicrobiales</taxon>
        <taxon>Acidimicrobiaceae</taxon>
        <taxon>Acidithrix</taxon>
    </lineage>
</organism>
<dbReference type="AlphaFoldDB" id="A0A0D8HEA3"/>
<keyword evidence="2" id="KW-1185">Reference proteome</keyword>
<dbReference type="Proteomes" id="UP000032360">
    <property type="component" value="Unassembled WGS sequence"/>
</dbReference>
<gene>
    <name evidence="1" type="ORF">AXFE_29030</name>
</gene>
<proteinExistence type="predicted"/>
<accession>A0A0D8HEA3</accession>
<protein>
    <submittedName>
        <fullName evidence="1">Uncharacterized protein</fullName>
    </submittedName>
</protein>
<sequence>MSGMNVGLCLVTISFSNSKGPQIEVFMAIVR</sequence>
<evidence type="ECO:0000313" key="2">
    <source>
        <dbReference type="Proteomes" id="UP000032360"/>
    </source>
</evidence>
<reference evidence="1 2" key="1">
    <citation type="submission" date="2015-01" db="EMBL/GenBank/DDBJ databases">
        <title>Draft genome of the acidophilic iron oxidizer Acidithrix ferrooxidans strain Py-F3.</title>
        <authorList>
            <person name="Poehlein A."/>
            <person name="Eisen S."/>
            <person name="Schloemann M."/>
            <person name="Johnson B.D."/>
            <person name="Daniel R."/>
            <person name="Muehling M."/>
        </authorList>
    </citation>
    <scope>NUCLEOTIDE SEQUENCE [LARGE SCALE GENOMIC DNA]</scope>
    <source>
        <strain evidence="1 2">Py-F3</strain>
    </source>
</reference>
<comment type="caution">
    <text evidence="1">The sequence shown here is derived from an EMBL/GenBank/DDBJ whole genome shotgun (WGS) entry which is preliminary data.</text>
</comment>
<dbReference type="EMBL" id="JXYS01000091">
    <property type="protein sequence ID" value="KJF16263.1"/>
    <property type="molecule type" value="Genomic_DNA"/>
</dbReference>
<name>A0A0D8HEA3_9ACTN</name>